<dbReference type="GO" id="GO:0071013">
    <property type="term" value="C:catalytic step 2 spliceosome"/>
    <property type="evidence" value="ECO:0007669"/>
    <property type="project" value="TreeGrafter"/>
</dbReference>
<dbReference type="eggNOG" id="KOG0923">
    <property type="taxonomic scope" value="Eukaryota"/>
</dbReference>
<gene>
    <name evidence="5" type="ORF">TEQG_02661</name>
</gene>
<dbReference type="VEuPathDB" id="FungiDB:TEQG_02661"/>
<dbReference type="Proteomes" id="UP000009169">
    <property type="component" value="Unassembled WGS sequence"/>
</dbReference>
<feature type="compositionally biased region" description="Basic and acidic residues" evidence="2">
    <location>
        <begin position="70"/>
        <end position="79"/>
    </location>
</feature>
<dbReference type="AlphaFoldDB" id="F2PP13"/>
<evidence type="ECO:0000259" key="3">
    <source>
        <dbReference type="Pfam" id="PF01480"/>
    </source>
</evidence>
<organism evidence="5 6">
    <name type="scientific">Trichophyton equinum (strain ATCC MYA-4606 / CBS 127.97)</name>
    <name type="common">Horse ringworm fungus</name>
    <dbReference type="NCBI Taxonomy" id="559882"/>
    <lineage>
        <taxon>Eukaryota</taxon>
        <taxon>Fungi</taxon>
        <taxon>Dikarya</taxon>
        <taxon>Ascomycota</taxon>
        <taxon>Pezizomycotina</taxon>
        <taxon>Eurotiomycetes</taxon>
        <taxon>Eurotiomycetidae</taxon>
        <taxon>Onygenales</taxon>
        <taxon>Arthrodermataceae</taxon>
        <taxon>Trichophyton</taxon>
    </lineage>
</organism>
<dbReference type="EMBL" id="DS995728">
    <property type="protein sequence ID" value="EGE03631.1"/>
    <property type="molecule type" value="Genomic_DNA"/>
</dbReference>
<accession>F2PP13</accession>
<evidence type="ECO:0000259" key="4">
    <source>
        <dbReference type="Pfam" id="PF07717"/>
    </source>
</evidence>
<proteinExistence type="predicted"/>
<name>F2PP13_TRIEC</name>
<keyword evidence="5" id="KW-0547">Nucleotide-binding</keyword>
<comment type="catalytic activity">
    <reaction evidence="1">
        <text>ATP + H2O = ADP + phosphate + H(+)</text>
        <dbReference type="Rhea" id="RHEA:13065"/>
        <dbReference type="ChEBI" id="CHEBI:15377"/>
        <dbReference type="ChEBI" id="CHEBI:15378"/>
        <dbReference type="ChEBI" id="CHEBI:30616"/>
        <dbReference type="ChEBI" id="CHEBI:43474"/>
        <dbReference type="ChEBI" id="CHEBI:456216"/>
        <dbReference type="EC" id="3.6.4.13"/>
    </reaction>
</comment>
<protein>
    <submittedName>
        <fullName evidence="5">mRNA splicing factor RNA helicase Cdc28</fullName>
    </submittedName>
</protein>
<feature type="compositionally biased region" description="Basic and acidic residues" evidence="2">
    <location>
        <begin position="180"/>
        <end position="238"/>
    </location>
</feature>
<keyword evidence="5" id="KW-0378">Hydrolase</keyword>
<feature type="domain" description="PWI" evidence="3">
    <location>
        <begin position="3"/>
        <end position="63"/>
    </location>
</feature>
<feature type="compositionally biased region" description="Basic and acidic residues" evidence="2">
    <location>
        <begin position="122"/>
        <end position="142"/>
    </location>
</feature>
<keyword evidence="6" id="KW-1185">Reference proteome</keyword>
<dbReference type="SUPFAM" id="SSF52540">
    <property type="entry name" value="P-loop containing nucleoside triphosphate hydrolases"/>
    <property type="match status" value="1"/>
</dbReference>
<dbReference type="InterPro" id="IPR002483">
    <property type="entry name" value="PWI_dom"/>
</dbReference>
<keyword evidence="5" id="KW-0067">ATP-binding</keyword>
<dbReference type="HOGENOM" id="CLU_001832_7_0_1"/>
<dbReference type="GO" id="GO:0003723">
    <property type="term" value="F:RNA binding"/>
    <property type="evidence" value="ECO:0007669"/>
    <property type="project" value="TreeGrafter"/>
</dbReference>
<feature type="compositionally biased region" description="Basic and acidic residues" evidence="2">
    <location>
        <begin position="152"/>
        <end position="169"/>
    </location>
</feature>
<feature type="domain" description="DEAD-box helicase OB fold" evidence="4">
    <location>
        <begin position="563"/>
        <end position="641"/>
    </location>
</feature>
<keyword evidence="5" id="KW-0347">Helicase</keyword>
<dbReference type="GO" id="GO:0003724">
    <property type="term" value="F:RNA helicase activity"/>
    <property type="evidence" value="ECO:0007669"/>
    <property type="project" value="UniProtKB-EC"/>
</dbReference>
<dbReference type="Pfam" id="PF01480">
    <property type="entry name" value="PWI"/>
    <property type="match status" value="1"/>
</dbReference>
<dbReference type="InterPro" id="IPR027417">
    <property type="entry name" value="P-loop_NTPase"/>
</dbReference>
<evidence type="ECO:0000256" key="2">
    <source>
        <dbReference type="SAM" id="MobiDB-lite"/>
    </source>
</evidence>
<feature type="region of interest" description="Disordered" evidence="2">
    <location>
        <begin position="64"/>
        <end position="263"/>
    </location>
</feature>
<dbReference type="Gene3D" id="3.40.50.300">
    <property type="entry name" value="P-loop containing nucleotide triphosphate hydrolases"/>
    <property type="match status" value="1"/>
</dbReference>
<sequence length="666" mass="76806">MDIKTYISDSLLQLTGVSDPTVVDFVLATASKAKSQESLREQLGVFLDGGNADIQPFCTQLWSRVNPSGRDGKSSKDKPAQQPKKKYRLVEMEDEIADNDLNPSKPQSKESGSSRSRSTAKNRSDGSSEYKKRDSHADGREHNRPRKLRRIDKHDFESRWGDEEPHSGEDEQYESPEENLPDKDNVSDVETFDHSEEDPEKARERDRRERDEFAKRLISKDDKRSRQVIEDRSFKKDGGTASRRALAEDSAARAAAMPDLRLRSRQDYLKKREAERLALLRKQVAEETAELRENPDLTQQEKEEFAKNREVLRLAEERLQIDDHRDGYFLPEDYITEKGKLDRKRKEEALYKRYVDRDDHGKERFVTEHEEWELEQTAKAKAQIQKAEFVDEGDYEYVFDDAQKVNFIMDSKMAGDRKPMTKEQMLLHKQIDAAEQKAKSIEETRKSLPIYQFREQILDAVANHQVLIIVGETGSGKTTQIPHIYMKQDIQKVAWKDGGDHLTLLNIWNQWVDADFSYVWARENFLQQRSLTRARDVRDQLARLCDRVEVTLSSAGANNLPVIQKAVTAGFFPNAARLQRGGDSYRTVKNGQTVYLHPSSTLFGTDPKWVIYFELVLTSKEFMRSNMPLQPEWLTEVAPHYHKKKDLETLGLGKPKGQHATGKAKS</sequence>
<feature type="compositionally biased region" description="Low complexity" evidence="2">
    <location>
        <begin position="103"/>
        <end position="117"/>
    </location>
</feature>
<evidence type="ECO:0000313" key="6">
    <source>
        <dbReference type="Proteomes" id="UP000009169"/>
    </source>
</evidence>
<evidence type="ECO:0000313" key="5">
    <source>
        <dbReference type="EMBL" id="EGE03631.1"/>
    </source>
</evidence>
<dbReference type="Pfam" id="PF07717">
    <property type="entry name" value="OB_NTP_bind"/>
    <property type="match status" value="1"/>
</dbReference>
<feature type="compositionally biased region" description="Acidic residues" evidence="2">
    <location>
        <begin position="170"/>
        <end position="179"/>
    </location>
</feature>
<dbReference type="OrthoDB" id="10253254at2759"/>
<dbReference type="PANTHER" id="PTHR18934:SF83">
    <property type="entry name" value="PRE-MRNA-SPLICING FACTOR ATP-DEPENDENT RNA HELICASE DHX16"/>
    <property type="match status" value="1"/>
</dbReference>
<dbReference type="InterPro" id="IPR011709">
    <property type="entry name" value="DEAD-box_helicase_OB_fold"/>
</dbReference>
<dbReference type="PANTHER" id="PTHR18934">
    <property type="entry name" value="ATP-DEPENDENT RNA HELICASE"/>
    <property type="match status" value="1"/>
</dbReference>
<evidence type="ECO:0000256" key="1">
    <source>
        <dbReference type="ARBA" id="ARBA00047984"/>
    </source>
</evidence>
<feature type="region of interest" description="Disordered" evidence="2">
    <location>
        <begin position="646"/>
        <end position="666"/>
    </location>
</feature>
<reference evidence="6" key="1">
    <citation type="journal article" date="2012" name="MBio">
        <title>Comparative genome analysis of Trichophyton rubrum and related dermatophytes reveals candidate genes involved in infection.</title>
        <authorList>
            <person name="Martinez D.A."/>
            <person name="Oliver B.G."/>
            <person name="Graeser Y."/>
            <person name="Goldberg J.M."/>
            <person name="Li W."/>
            <person name="Martinez-Rossi N.M."/>
            <person name="Monod M."/>
            <person name="Shelest E."/>
            <person name="Barton R.C."/>
            <person name="Birch E."/>
            <person name="Brakhage A.A."/>
            <person name="Chen Z."/>
            <person name="Gurr S.J."/>
            <person name="Heiman D."/>
            <person name="Heitman J."/>
            <person name="Kosti I."/>
            <person name="Rossi A."/>
            <person name="Saif S."/>
            <person name="Samalova M."/>
            <person name="Saunders C.W."/>
            <person name="Shea T."/>
            <person name="Summerbell R.C."/>
            <person name="Xu J."/>
            <person name="Young S."/>
            <person name="Zeng Q."/>
            <person name="Birren B.W."/>
            <person name="Cuomo C.A."/>
            <person name="White T.C."/>
        </authorList>
    </citation>
    <scope>NUCLEOTIDE SEQUENCE [LARGE SCALE GENOMIC DNA]</scope>
    <source>
        <strain evidence="6">ATCC MYA-4606 / CBS 127.97</strain>
    </source>
</reference>